<keyword evidence="1" id="KW-0732">Signal</keyword>
<dbReference type="Proteomes" id="UP000288805">
    <property type="component" value="Unassembled WGS sequence"/>
</dbReference>
<feature type="chain" id="PRO_5019418459" evidence="1">
    <location>
        <begin position="26"/>
        <end position="132"/>
    </location>
</feature>
<evidence type="ECO:0000313" key="2">
    <source>
        <dbReference type="EMBL" id="RVW25772.1"/>
    </source>
</evidence>
<sequence length="132" mass="14548">MKSVLSAVPVLILTLTVVAIQSASAAPEAFRRDPGHPQWHHGAFHEVRDSVRSDVRRMLHTRAEVFVFPLVARKLQENEGMLKDYESSIFDASDSLNLIVLWRVLMDGSTEAALALDKSIGGEGKCAVTDFT</sequence>
<dbReference type="AlphaFoldDB" id="A0A438CRC8"/>
<protein>
    <submittedName>
        <fullName evidence="2">Uncharacterized protein</fullName>
    </submittedName>
</protein>
<evidence type="ECO:0000256" key="1">
    <source>
        <dbReference type="SAM" id="SignalP"/>
    </source>
</evidence>
<reference evidence="2 3" key="1">
    <citation type="journal article" date="2018" name="PLoS Genet.">
        <title>Population sequencing reveals clonal diversity and ancestral inbreeding in the grapevine cultivar Chardonnay.</title>
        <authorList>
            <person name="Roach M.J."/>
            <person name="Johnson D.L."/>
            <person name="Bohlmann J."/>
            <person name="van Vuuren H.J."/>
            <person name="Jones S.J."/>
            <person name="Pretorius I.S."/>
            <person name="Schmidt S.A."/>
            <person name="Borneman A.R."/>
        </authorList>
    </citation>
    <scope>NUCLEOTIDE SEQUENCE [LARGE SCALE GENOMIC DNA]</scope>
    <source>
        <strain evidence="3">cv. Chardonnay</strain>
        <tissue evidence="2">Leaf</tissue>
    </source>
</reference>
<proteinExistence type="predicted"/>
<evidence type="ECO:0000313" key="3">
    <source>
        <dbReference type="Proteomes" id="UP000288805"/>
    </source>
</evidence>
<feature type="signal peptide" evidence="1">
    <location>
        <begin position="1"/>
        <end position="25"/>
    </location>
</feature>
<accession>A0A438CRC8</accession>
<name>A0A438CRC8_VITVI</name>
<comment type="caution">
    <text evidence="2">The sequence shown here is derived from an EMBL/GenBank/DDBJ whole genome shotgun (WGS) entry which is preliminary data.</text>
</comment>
<organism evidence="2 3">
    <name type="scientific">Vitis vinifera</name>
    <name type="common">Grape</name>
    <dbReference type="NCBI Taxonomy" id="29760"/>
    <lineage>
        <taxon>Eukaryota</taxon>
        <taxon>Viridiplantae</taxon>
        <taxon>Streptophyta</taxon>
        <taxon>Embryophyta</taxon>
        <taxon>Tracheophyta</taxon>
        <taxon>Spermatophyta</taxon>
        <taxon>Magnoliopsida</taxon>
        <taxon>eudicotyledons</taxon>
        <taxon>Gunneridae</taxon>
        <taxon>Pentapetalae</taxon>
        <taxon>rosids</taxon>
        <taxon>Vitales</taxon>
        <taxon>Vitaceae</taxon>
        <taxon>Viteae</taxon>
        <taxon>Vitis</taxon>
    </lineage>
</organism>
<gene>
    <name evidence="2" type="ORF">CK203_100209</name>
</gene>
<dbReference type="EMBL" id="QGNW01002062">
    <property type="protein sequence ID" value="RVW25772.1"/>
    <property type="molecule type" value="Genomic_DNA"/>
</dbReference>